<dbReference type="Gene3D" id="2.30.110.10">
    <property type="entry name" value="Electron Transport, Fmn-binding Protein, Chain A"/>
    <property type="match status" value="1"/>
</dbReference>
<dbReference type="PANTHER" id="PTHR39428:SF1">
    <property type="entry name" value="F420H(2)-DEPENDENT QUINONE REDUCTASE RV1261C"/>
    <property type="match status" value="1"/>
</dbReference>
<accession>A0A1A3UA12</accession>
<evidence type="ECO:0000256" key="1">
    <source>
        <dbReference type="ARBA" id="ARBA00008710"/>
    </source>
</evidence>
<comment type="catalytic activity">
    <reaction evidence="2">
        <text>oxidized coenzyme F420-(gamma-L-Glu)(n) + a quinol + H(+) = reduced coenzyme F420-(gamma-L-Glu)(n) + a quinone</text>
        <dbReference type="Rhea" id="RHEA:39663"/>
        <dbReference type="Rhea" id="RHEA-COMP:12939"/>
        <dbReference type="Rhea" id="RHEA-COMP:14378"/>
        <dbReference type="ChEBI" id="CHEBI:15378"/>
        <dbReference type="ChEBI" id="CHEBI:24646"/>
        <dbReference type="ChEBI" id="CHEBI:132124"/>
        <dbReference type="ChEBI" id="CHEBI:133980"/>
        <dbReference type="ChEBI" id="CHEBI:139511"/>
    </reaction>
</comment>
<dbReference type="Proteomes" id="UP000093759">
    <property type="component" value="Unassembled WGS sequence"/>
</dbReference>
<dbReference type="PANTHER" id="PTHR39428">
    <property type="entry name" value="F420H(2)-DEPENDENT QUINONE REDUCTASE RV1261C"/>
    <property type="match status" value="1"/>
</dbReference>
<dbReference type="RefSeq" id="WP_065022618.1">
    <property type="nucleotide sequence ID" value="NZ_LZMF01000004.1"/>
</dbReference>
<dbReference type="EMBL" id="LZMF01000004">
    <property type="protein sequence ID" value="OBK91457.1"/>
    <property type="molecule type" value="Genomic_DNA"/>
</dbReference>
<gene>
    <name evidence="3" type="ORF">A5648_13915</name>
</gene>
<evidence type="ECO:0000313" key="3">
    <source>
        <dbReference type="EMBL" id="OBK91457.1"/>
    </source>
</evidence>
<dbReference type="NCBIfam" id="TIGR00026">
    <property type="entry name" value="hi_GC_TIGR00026"/>
    <property type="match status" value="1"/>
</dbReference>
<dbReference type="InterPro" id="IPR004378">
    <property type="entry name" value="F420H2_quin_Rdtase"/>
</dbReference>
<organism evidence="3 4">
    <name type="scientific">Mycolicibacter sinensis (strain JDM601)</name>
    <name type="common">Mycobacterium sinense</name>
    <dbReference type="NCBI Taxonomy" id="875328"/>
    <lineage>
        <taxon>Bacteria</taxon>
        <taxon>Bacillati</taxon>
        <taxon>Actinomycetota</taxon>
        <taxon>Actinomycetes</taxon>
        <taxon>Mycobacteriales</taxon>
        <taxon>Mycobacteriaceae</taxon>
        <taxon>Mycolicibacter</taxon>
    </lineage>
</organism>
<dbReference type="SUPFAM" id="SSF50475">
    <property type="entry name" value="FMN-binding split barrel"/>
    <property type="match status" value="1"/>
</dbReference>
<reference evidence="4" key="1">
    <citation type="submission" date="2016-06" db="EMBL/GenBank/DDBJ databases">
        <authorList>
            <person name="Sutton G."/>
            <person name="Brinkac L."/>
            <person name="Sanka R."/>
            <person name="Adams M."/>
            <person name="Lau E."/>
            <person name="Garcia-Basteiro A."/>
            <person name="Lopez-Varela E."/>
            <person name="Palencia S."/>
        </authorList>
    </citation>
    <scope>NUCLEOTIDE SEQUENCE [LARGE SCALE GENOMIC DNA]</scope>
    <source>
        <strain evidence="4">1274684.2</strain>
    </source>
</reference>
<dbReference type="GO" id="GO:0005886">
    <property type="term" value="C:plasma membrane"/>
    <property type="evidence" value="ECO:0007669"/>
    <property type="project" value="TreeGrafter"/>
</dbReference>
<dbReference type="GO" id="GO:0070967">
    <property type="term" value="F:coenzyme F420 binding"/>
    <property type="evidence" value="ECO:0007669"/>
    <property type="project" value="TreeGrafter"/>
</dbReference>
<comment type="similarity">
    <text evidence="1">Belongs to the F420H(2)-dependent quinone reductase family.</text>
</comment>
<proteinExistence type="inferred from homology"/>
<dbReference type="GO" id="GO:0016491">
    <property type="term" value="F:oxidoreductase activity"/>
    <property type="evidence" value="ECO:0007669"/>
    <property type="project" value="InterPro"/>
</dbReference>
<dbReference type="Pfam" id="PF04075">
    <property type="entry name" value="F420H2_quin_red"/>
    <property type="match status" value="1"/>
</dbReference>
<dbReference type="AlphaFoldDB" id="A0A1A3UA12"/>
<name>A0A1A3UA12_MYCSD</name>
<sequence length="152" mass="17009">MDIASWVEQRVGARLLRLHDKLYQSTNGRIGHRFPGVPPSLLLHTVGAKTGQPRTSTLSYARDGDTYLIVASMGGAPRSPGWYHNLKARPDVEINVGPQRVRATARPVLPDDPDYARLWRIVNANNANRYEVYQRRTSRPIPVVVLTPESST</sequence>
<comment type="caution">
    <text evidence="3">The sequence shown here is derived from an EMBL/GenBank/DDBJ whole genome shotgun (WGS) entry which is preliminary data.</text>
</comment>
<dbReference type="InterPro" id="IPR012349">
    <property type="entry name" value="Split_barrel_FMN-bd"/>
</dbReference>
<protein>
    <submittedName>
        <fullName evidence="3">Nitroreductase</fullName>
    </submittedName>
</protein>
<evidence type="ECO:0000256" key="2">
    <source>
        <dbReference type="ARBA" id="ARBA00049106"/>
    </source>
</evidence>
<evidence type="ECO:0000313" key="4">
    <source>
        <dbReference type="Proteomes" id="UP000093759"/>
    </source>
</evidence>